<reference evidence="4" key="1">
    <citation type="submission" date="2012-12" db="EMBL/GenBank/DDBJ databases">
        <authorList>
            <person name="Hellsten U."/>
            <person name="Grimwood J."/>
            <person name="Chapman J.A."/>
            <person name="Shapiro H."/>
            <person name="Aerts A."/>
            <person name="Otillar R.P."/>
            <person name="Terry A.Y."/>
            <person name="Boore J.L."/>
            <person name="Simakov O."/>
            <person name="Marletaz F."/>
            <person name="Cho S.-J."/>
            <person name="Edsinger-Gonzales E."/>
            <person name="Havlak P."/>
            <person name="Kuo D.-H."/>
            <person name="Larsson T."/>
            <person name="Lv J."/>
            <person name="Arendt D."/>
            <person name="Savage R."/>
            <person name="Osoegawa K."/>
            <person name="de Jong P."/>
            <person name="Lindberg D.R."/>
            <person name="Seaver E.C."/>
            <person name="Weisblat D.A."/>
            <person name="Putnam N.H."/>
            <person name="Grigoriev I.V."/>
            <person name="Rokhsar D.S."/>
        </authorList>
    </citation>
    <scope>NUCLEOTIDE SEQUENCE</scope>
</reference>
<keyword evidence="1" id="KW-1133">Transmembrane helix</keyword>
<dbReference type="EnsemblMetazoa" id="HelroT176613">
    <property type="protein sequence ID" value="HelroP176613"/>
    <property type="gene ID" value="HelroG176613"/>
</dbReference>
<reference evidence="2 4" key="2">
    <citation type="journal article" date="2013" name="Nature">
        <title>Insights into bilaterian evolution from three spiralian genomes.</title>
        <authorList>
            <person name="Simakov O."/>
            <person name="Marletaz F."/>
            <person name="Cho S.J."/>
            <person name="Edsinger-Gonzales E."/>
            <person name="Havlak P."/>
            <person name="Hellsten U."/>
            <person name="Kuo D.H."/>
            <person name="Larsson T."/>
            <person name="Lv J."/>
            <person name="Arendt D."/>
            <person name="Savage R."/>
            <person name="Osoegawa K."/>
            <person name="de Jong P."/>
            <person name="Grimwood J."/>
            <person name="Chapman J.A."/>
            <person name="Shapiro H."/>
            <person name="Aerts A."/>
            <person name="Otillar R.P."/>
            <person name="Terry A.Y."/>
            <person name="Boore J.L."/>
            <person name="Grigoriev I.V."/>
            <person name="Lindberg D.R."/>
            <person name="Seaver E.C."/>
            <person name="Weisblat D.A."/>
            <person name="Putnam N.H."/>
            <person name="Rokhsar D.S."/>
        </authorList>
    </citation>
    <scope>NUCLEOTIDE SEQUENCE</scope>
</reference>
<reference evidence="3" key="3">
    <citation type="submission" date="2015-06" db="UniProtKB">
        <authorList>
            <consortium name="EnsemblMetazoa"/>
        </authorList>
    </citation>
    <scope>IDENTIFICATION</scope>
</reference>
<evidence type="ECO:0000313" key="3">
    <source>
        <dbReference type="EnsemblMetazoa" id="HelroP176613"/>
    </source>
</evidence>
<dbReference type="EMBL" id="AMQM01005770">
    <property type="status" value="NOT_ANNOTATED_CDS"/>
    <property type="molecule type" value="Genomic_DNA"/>
</dbReference>
<dbReference type="KEGG" id="hro:HELRODRAFT_176613"/>
<proteinExistence type="predicted"/>
<dbReference type="GeneID" id="20205905"/>
<dbReference type="CTD" id="20205905"/>
<feature type="transmembrane region" description="Helical" evidence="1">
    <location>
        <begin position="439"/>
        <end position="461"/>
    </location>
</feature>
<evidence type="ECO:0000256" key="1">
    <source>
        <dbReference type="SAM" id="Phobius"/>
    </source>
</evidence>
<evidence type="ECO:0000313" key="2">
    <source>
        <dbReference type="EMBL" id="ESN99848.1"/>
    </source>
</evidence>
<dbReference type="Proteomes" id="UP000015101">
    <property type="component" value="Unassembled WGS sequence"/>
</dbReference>
<organism evidence="3 4">
    <name type="scientific">Helobdella robusta</name>
    <name type="common">Californian leech</name>
    <dbReference type="NCBI Taxonomy" id="6412"/>
    <lineage>
        <taxon>Eukaryota</taxon>
        <taxon>Metazoa</taxon>
        <taxon>Spiralia</taxon>
        <taxon>Lophotrochozoa</taxon>
        <taxon>Annelida</taxon>
        <taxon>Clitellata</taxon>
        <taxon>Hirudinea</taxon>
        <taxon>Rhynchobdellida</taxon>
        <taxon>Glossiphoniidae</taxon>
        <taxon>Helobdella</taxon>
    </lineage>
</organism>
<gene>
    <name evidence="3" type="primary">20205905</name>
    <name evidence="2" type="ORF">HELRODRAFT_176613</name>
</gene>
<dbReference type="HOGENOM" id="CLU_522045_0_0_1"/>
<keyword evidence="4" id="KW-1185">Reference proteome</keyword>
<name>T1FAQ6_HELRO</name>
<dbReference type="RefSeq" id="XP_009022192.1">
    <property type="nucleotide sequence ID" value="XM_009023944.1"/>
</dbReference>
<feature type="transmembrane region" description="Helical" evidence="1">
    <location>
        <begin position="85"/>
        <end position="104"/>
    </location>
</feature>
<dbReference type="AlphaFoldDB" id="T1FAQ6"/>
<keyword evidence="1" id="KW-0472">Membrane</keyword>
<dbReference type="InParanoid" id="T1FAQ6"/>
<evidence type="ECO:0008006" key="5">
    <source>
        <dbReference type="Google" id="ProtNLM"/>
    </source>
</evidence>
<sequence length="522" mass="61283">MVVFMSFIHSSIFKTRLFNPVYHIGQIKFETLENLKTMTTKEKLRVRFLRKTELYNPVKWSEAFQDKLIKRLEWDGGYKQFSIESAFYIFLVIVFLSLSIMLYTGEPVLVTVRYEKLLVDKSVNKTKLSRFWEWMEVVVNNTYSENNEFYFHDKYDSSPVLLKPLCMHLIKHIPDKKTITWNALSDSYGFFDNTTVCLSFNKQVALAAIRYLKYNSYFDSSHAAIVASVYLHAFHNDLLTNLLMYFEITPSGMTKMKMKVTNVELFQDTDDNFLFISFIFFLCALFSTAHVIQRMAVFGFGNFGMAGLWFVFLKQWQASRLRIIHRFDFNFEEFSQMHALSTFPAALLLMLYSWRVFYYSCVNDSMNVFFFIIGRSLRTCTAFFLAYTIVVAGLLCVTNILATIDMPFLRLLAKGMVLFASDCTFQLGQTSSHQATSVITLRALIFATLMLYKLFSISVVTHHAVMLHVYPVESSVNRWYLMFMIARIMRKEEKFVQVRQTYINMSIQKSKIKWFKIKQKKN</sequence>
<feature type="transmembrane region" description="Helical" evidence="1">
    <location>
        <begin position="272"/>
        <end position="289"/>
    </location>
</feature>
<feature type="transmembrane region" description="Helical" evidence="1">
    <location>
        <begin position="295"/>
        <end position="313"/>
    </location>
</feature>
<keyword evidence="1" id="KW-0812">Transmembrane</keyword>
<dbReference type="EMBL" id="KB097070">
    <property type="protein sequence ID" value="ESN99848.1"/>
    <property type="molecule type" value="Genomic_DNA"/>
</dbReference>
<accession>T1FAQ6</accession>
<feature type="transmembrane region" description="Helical" evidence="1">
    <location>
        <begin position="381"/>
        <end position="402"/>
    </location>
</feature>
<evidence type="ECO:0000313" key="4">
    <source>
        <dbReference type="Proteomes" id="UP000015101"/>
    </source>
</evidence>
<protein>
    <recommendedName>
        <fullName evidence="5">Polycystin domain-containing protein</fullName>
    </recommendedName>
</protein>